<feature type="transmembrane region" description="Helical" evidence="6">
    <location>
        <begin position="259"/>
        <end position="280"/>
    </location>
</feature>
<evidence type="ECO:0000313" key="8">
    <source>
        <dbReference type="Proteomes" id="UP000019141"/>
    </source>
</evidence>
<dbReference type="Proteomes" id="UP000019141">
    <property type="component" value="Unassembled WGS sequence"/>
</dbReference>
<evidence type="ECO:0000256" key="6">
    <source>
        <dbReference type="SAM" id="Phobius"/>
    </source>
</evidence>
<proteinExistence type="predicted"/>
<dbReference type="InterPro" id="IPR011701">
    <property type="entry name" value="MFS"/>
</dbReference>
<dbReference type="InterPro" id="IPR022324">
    <property type="entry name" value="Bacilysin_exporter_BacE_put"/>
</dbReference>
<keyword evidence="3 6" id="KW-0812">Transmembrane</keyword>
<reference evidence="7 8" key="1">
    <citation type="journal article" date="2014" name="Nature">
        <title>An environmental bacterial taxon with a large and distinct metabolic repertoire.</title>
        <authorList>
            <person name="Wilson M.C."/>
            <person name="Mori T."/>
            <person name="Ruckert C."/>
            <person name="Uria A.R."/>
            <person name="Helf M.J."/>
            <person name="Takada K."/>
            <person name="Gernert C."/>
            <person name="Steffens U.A."/>
            <person name="Heycke N."/>
            <person name="Schmitt S."/>
            <person name="Rinke C."/>
            <person name="Helfrich E.J."/>
            <person name="Brachmann A.O."/>
            <person name="Gurgui C."/>
            <person name="Wakimoto T."/>
            <person name="Kracht M."/>
            <person name="Crusemann M."/>
            <person name="Hentschel U."/>
            <person name="Abe I."/>
            <person name="Matsunaga S."/>
            <person name="Kalinowski J."/>
            <person name="Takeyama H."/>
            <person name="Piel J."/>
        </authorList>
    </citation>
    <scope>NUCLEOTIDE SEQUENCE [LARGE SCALE GENOMIC DNA]</scope>
    <source>
        <strain evidence="8">TSY1</strain>
    </source>
</reference>
<feature type="transmembrane region" description="Helical" evidence="6">
    <location>
        <begin position="42"/>
        <end position="67"/>
    </location>
</feature>
<gene>
    <name evidence="7" type="ORF">ETSY1_05915</name>
</gene>
<dbReference type="GO" id="GO:0005886">
    <property type="term" value="C:plasma membrane"/>
    <property type="evidence" value="ECO:0007669"/>
    <property type="project" value="UniProtKB-SubCell"/>
</dbReference>
<protein>
    <recommendedName>
        <fullName evidence="9">Major facilitator superfamily (MFS) profile domain-containing protein</fullName>
    </recommendedName>
</protein>
<keyword evidence="5 6" id="KW-0472">Membrane</keyword>
<dbReference type="HOGENOM" id="CLU_034180_15_1_7"/>
<dbReference type="SUPFAM" id="SSF103473">
    <property type="entry name" value="MFS general substrate transporter"/>
    <property type="match status" value="1"/>
</dbReference>
<evidence type="ECO:0000256" key="3">
    <source>
        <dbReference type="ARBA" id="ARBA00022692"/>
    </source>
</evidence>
<dbReference type="Pfam" id="PF07690">
    <property type="entry name" value="MFS_1"/>
    <property type="match status" value="1"/>
</dbReference>
<evidence type="ECO:0000256" key="1">
    <source>
        <dbReference type="ARBA" id="ARBA00004651"/>
    </source>
</evidence>
<dbReference type="GO" id="GO:0022857">
    <property type="term" value="F:transmembrane transporter activity"/>
    <property type="evidence" value="ECO:0007669"/>
    <property type="project" value="InterPro"/>
</dbReference>
<evidence type="ECO:0000256" key="4">
    <source>
        <dbReference type="ARBA" id="ARBA00022989"/>
    </source>
</evidence>
<dbReference type="PANTHER" id="PTHR23513">
    <property type="entry name" value="INTEGRAL MEMBRANE EFFLUX PROTEIN-RELATED"/>
    <property type="match status" value="1"/>
</dbReference>
<feature type="transmembrane region" description="Helical" evidence="6">
    <location>
        <begin position="170"/>
        <end position="187"/>
    </location>
</feature>
<feature type="transmembrane region" description="Helical" evidence="6">
    <location>
        <begin position="350"/>
        <end position="372"/>
    </location>
</feature>
<feature type="transmembrane region" description="Helical" evidence="6">
    <location>
        <begin position="99"/>
        <end position="118"/>
    </location>
</feature>
<dbReference type="InterPro" id="IPR036259">
    <property type="entry name" value="MFS_trans_sf"/>
</dbReference>
<feature type="transmembrane region" description="Helical" evidence="6">
    <location>
        <begin position="74"/>
        <end position="93"/>
    </location>
</feature>
<keyword evidence="2" id="KW-1003">Cell membrane</keyword>
<dbReference type="AlphaFoldDB" id="W4LWT8"/>
<dbReference type="PRINTS" id="PR01988">
    <property type="entry name" value="EXPORTERBACE"/>
</dbReference>
<organism evidence="7 8">
    <name type="scientific">Entotheonella factor</name>
    <dbReference type="NCBI Taxonomy" id="1429438"/>
    <lineage>
        <taxon>Bacteria</taxon>
        <taxon>Pseudomonadati</taxon>
        <taxon>Nitrospinota/Tectimicrobiota group</taxon>
        <taxon>Candidatus Tectimicrobiota</taxon>
        <taxon>Candidatus Entotheonellia</taxon>
        <taxon>Candidatus Entotheonellales</taxon>
        <taxon>Candidatus Entotheonellaceae</taxon>
        <taxon>Candidatus Entotheonella</taxon>
    </lineage>
</organism>
<feature type="transmembrane region" description="Helical" evidence="6">
    <location>
        <begin position="379"/>
        <end position="397"/>
    </location>
</feature>
<evidence type="ECO:0000256" key="2">
    <source>
        <dbReference type="ARBA" id="ARBA00022475"/>
    </source>
</evidence>
<dbReference type="CDD" id="cd06173">
    <property type="entry name" value="MFS_MefA_like"/>
    <property type="match status" value="1"/>
</dbReference>
<dbReference type="Gene3D" id="1.20.1250.20">
    <property type="entry name" value="MFS general substrate transporter like domains"/>
    <property type="match status" value="1"/>
</dbReference>
<feature type="transmembrane region" description="Helical" evidence="6">
    <location>
        <begin position="12"/>
        <end position="36"/>
    </location>
</feature>
<keyword evidence="4 6" id="KW-1133">Transmembrane helix</keyword>
<comment type="caution">
    <text evidence="7">The sequence shown here is derived from an EMBL/GenBank/DDBJ whole genome shotgun (WGS) entry which is preliminary data.</text>
</comment>
<evidence type="ECO:0008006" key="9">
    <source>
        <dbReference type="Google" id="ProtNLM"/>
    </source>
</evidence>
<feature type="transmembrane region" description="Helical" evidence="6">
    <location>
        <begin position="292"/>
        <end position="316"/>
    </location>
</feature>
<feature type="transmembrane region" description="Helical" evidence="6">
    <location>
        <begin position="139"/>
        <end position="164"/>
    </location>
</feature>
<comment type="subcellular location">
    <subcellularLocation>
        <location evidence="1">Cell membrane</location>
        <topology evidence="1">Multi-pass membrane protein</topology>
    </subcellularLocation>
</comment>
<keyword evidence="8" id="KW-1185">Reference proteome</keyword>
<sequence>MARLLANRNYLLLWLAQIISGLGDVLYNVGVMVTIFNHTGSALQAAGVLVATSVPSVIFGPLAGALVDRYPRQSMLITVDIIRALLVAVLLLVLRDEALNVWVIYLIIAGLATATTFYQPARQAMIPSIVPPDDLASANSLLIGANQATLAAGFLAGSLLVLIIPLRLMVLIDLITFIIAAILITFIRPATLNTAATTVEARPSLWQSIRDGAGYLQRHQVARPLVVMEIAEHVPHAIWTSALLLVFAEQALNGGPREWGSIVSAFFSGQLIGALIAAFWTRGVEKRPGWIIIGSAAVFGILTGLFALSATLAIALTLSMLFGPPASIRDVAQNTLLQTSVADDMLGRVYALRGTFMSLTFMLSGVVFAGLADFIPIRAIYLIGSGLYLATAIYALTSRALRQSTIEPEVVCPDADSAFCHCLENAKRKAAVGVVEVESMAS</sequence>
<feature type="transmembrane region" description="Helical" evidence="6">
    <location>
        <begin position="225"/>
        <end position="247"/>
    </location>
</feature>
<evidence type="ECO:0000256" key="5">
    <source>
        <dbReference type="ARBA" id="ARBA00023136"/>
    </source>
</evidence>
<name>W4LWT8_ENTF1</name>
<accession>W4LWT8</accession>
<dbReference type="PANTHER" id="PTHR23513:SF6">
    <property type="entry name" value="MAJOR FACILITATOR SUPERFAMILY ASSOCIATED DOMAIN-CONTAINING PROTEIN"/>
    <property type="match status" value="1"/>
</dbReference>
<evidence type="ECO:0000313" key="7">
    <source>
        <dbReference type="EMBL" id="ETX01817.1"/>
    </source>
</evidence>
<dbReference type="EMBL" id="AZHW01000197">
    <property type="protein sequence ID" value="ETX01817.1"/>
    <property type="molecule type" value="Genomic_DNA"/>
</dbReference>